<dbReference type="EMBL" id="JAAMOB010000012">
    <property type="protein sequence ID" value="KAF4106344.1"/>
    <property type="molecule type" value="Genomic_DNA"/>
</dbReference>
<evidence type="ECO:0000313" key="1">
    <source>
        <dbReference type="EMBL" id="KAF4106344.1"/>
    </source>
</evidence>
<keyword evidence="2" id="KW-1185">Reference proteome</keyword>
<gene>
    <name evidence="1" type="ORF">G5714_012334</name>
</gene>
<sequence>MTANTASTPAAPVRGSAPCYSLHHQITTTTPGGNQQPESHHCLPAMSGRDGVACPRNECRHYSSVTYLSISEHQDKPVLTAVGE</sequence>
<comment type="caution">
    <text evidence="1">The sequence shown here is derived from an EMBL/GenBank/DDBJ whole genome shotgun (WGS) entry which is preliminary data.</text>
</comment>
<dbReference type="Proteomes" id="UP000579812">
    <property type="component" value="Unassembled WGS sequence"/>
</dbReference>
<organism evidence="1 2">
    <name type="scientific">Onychostoma macrolepis</name>
    <dbReference type="NCBI Taxonomy" id="369639"/>
    <lineage>
        <taxon>Eukaryota</taxon>
        <taxon>Metazoa</taxon>
        <taxon>Chordata</taxon>
        <taxon>Craniata</taxon>
        <taxon>Vertebrata</taxon>
        <taxon>Euteleostomi</taxon>
        <taxon>Actinopterygii</taxon>
        <taxon>Neopterygii</taxon>
        <taxon>Teleostei</taxon>
        <taxon>Ostariophysi</taxon>
        <taxon>Cypriniformes</taxon>
        <taxon>Cyprinidae</taxon>
        <taxon>Acrossocheilinae</taxon>
        <taxon>Onychostoma</taxon>
    </lineage>
</organism>
<dbReference type="AlphaFoldDB" id="A0A7J6CGY4"/>
<reference evidence="1 2" key="1">
    <citation type="submission" date="2020-04" db="EMBL/GenBank/DDBJ databases">
        <title>Chromosome-level genome assembly of a cyprinid fish Onychostoma macrolepis by integration of Nanopore Sequencing, Bionano and Hi-C technology.</title>
        <authorList>
            <person name="Wang D."/>
        </authorList>
    </citation>
    <scope>NUCLEOTIDE SEQUENCE [LARGE SCALE GENOMIC DNA]</scope>
    <source>
        <strain evidence="1">SWU-2019</strain>
        <tissue evidence="1">Muscle</tissue>
    </source>
</reference>
<evidence type="ECO:0000313" key="2">
    <source>
        <dbReference type="Proteomes" id="UP000579812"/>
    </source>
</evidence>
<proteinExistence type="predicted"/>
<protein>
    <submittedName>
        <fullName evidence="1">Uncharacterized protein</fullName>
    </submittedName>
</protein>
<name>A0A7J6CGY4_9TELE</name>
<accession>A0A7J6CGY4</accession>